<dbReference type="SUPFAM" id="SSF141571">
    <property type="entry name" value="Pentapeptide repeat-like"/>
    <property type="match status" value="1"/>
</dbReference>
<dbReference type="EMBL" id="JAMTCP010000017">
    <property type="protein sequence ID" value="MCP2259526.1"/>
    <property type="molecule type" value="Genomic_DNA"/>
</dbReference>
<dbReference type="PANTHER" id="PTHR14136:SF17">
    <property type="entry name" value="BTB_POZ DOMAIN-CONTAINING PROTEIN KCTD9"/>
    <property type="match status" value="1"/>
</dbReference>
<evidence type="ECO:0000256" key="1">
    <source>
        <dbReference type="SAM" id="MobiDB-lite"/>
    </source>
</evidence>
<dbReference type="Gene3D" id="2.160.20.80">
    <property type="entry name" value="E3 ubiquitin-protein ligase SopA"/>
    <property type="match status" value="1"/>
</dbReference>
<dbReference type="RefSeq" id="WP_253670414.1">
    <property type="nucleotide sequence ID" value="NZ_JAMTCP010000017.1"/>
</dbReference>
<protein>
    <submittedName>
        <fullName evidence="2">Pentapeptide repeat-containing protein</fullName>
    </submittedName>
</protein>
<dbReference type="Pfam" id="PF00805">
    <property type="entry name" value="Pentapeptide"/>
    <property type="match status" value="3"/>
</dbReference>
<sequence length="228" mass="24683">MGARRAVRSWPEDPDATRALQAWLAEPRGALFADDLDFRGADLSGADLAGAWLNDSDLRGVVLAGADLTGAHLNGARLTVADLRDATMVAAELDSADLTGARLDHADLHDASCWGATARDVSLRSARLDHCRLERVDLRGADLTNARLDDVVFDVWIDDNTVVHGLTGTFSGPTHVGDHDLHAEELRRWLSEHGARPTVLPDRLPRQRSSFAGPDADWPAPTDDTDTE</sequence>
<dbReference type="PANTHER" id="PTHR14136">
    <property type="entry name" value="BTB_POZ DOMAIN-CONTAINING PROTEIN KCTD9"/>
    <property type="match status" value="1"/>
</dbReference>
<gene>
    <name evidence="2" type="ORF">LX15_003231</name>
</gene>
<dbReference type="InterPro" id="IPR051082">
    <property type="entry name" value="Pentapeptide-BTB/POZ_domain"/>
</dbReference>
<feature type="region of interest" description="Disordered" evidence="1">
    <location>
        <begin position="197"/>
        <end position="228"/>
    </location>
</feature>
<keyword evidence="3" id="KW-1185">Reference proteome</keyword>
<feature type="compositionally biased region" description="Low complexity" evidence="1">
    <location>
        <begin position="212"/>
        <end position="222"/>
    </location>
</feature>
<name>A0ABT1HVH5_STRSD</name>
<proteinExistence type="predicted"/>
<organism evidence="2 3">
    <name type="scientific">Streptoalloteichus tenebrarius (strain ATCC 17920 / DSM 40477 / JCM 4838 / CBS 697.72 / NBRC 16177 / NCIMB 11028 / NRRL B-12390 / A12253. 1 / ISP 5477)</name>
    <name type="common">Streptomyces tenebrarius</name>
    <dbReference type="NCBI Taxonomy" id="1933"/>
    <lineage>
        <taxon>Bacteria</taxon>
        <taxon>Bacillati</taxon>
        <taxon>Actinomycetota</taxon>
        <taxon>Actinomycetes</taxon>
        <taxon>Pseudonocardiales</taxon>
        <taxon>Pseudonocardiaceae</taxon>
        <taxon>Streptoalloteichus</taxon>
    </lineage>
</organism>
<dbReference type="Proteomes" id="UP001205311">
    <property type="component" value="Unassembled WGS sequence"/>
</dbReference>
<accession>A0ABT1HVH5</accession>
<evidence type="ECO:0000313" key="2">
    <source>
        <dbReference type="EMBL" id="MCP2259526.1"/>
    </source>
</evidence>
<dbReference type="InterPro" id="IPR001646">
    <property type="entry name" value="5peptide_repeat"/>
</dbReference>
<comment type="caution">
    <text evidence="2">The sequence shown here is derived from an EMBL/GenBank/DDBJ whole genome shotgun (WGS) entry which is preliminary data.</text>
</comment>
<evidence type="ECO:0000313" key="3">
    <source>
        <dbReference type="Proteomes" id="UP001205311"/>
    </source>
</evidence>
<reference evidence="2 3" key="1">
    <citation type="submission" date="2022-06" db="EMBL/GenBank/DDBJ databases">
        <title>Genomic Encyclopedia of Archaeal and Bacterial Type Strains, Phase II (KMG-II): from individual species to whole genera.</title>
        <authorList>
            <person name="Goeker M."/>
        </authorList>
    </citation>
    <scope>NUCLEOTIDE SEQUENCE [LARGE SCALE GENOMIC DNA]</scope>
    <source>
        <strain evidence="2 3">DSM 40477</strain>
    </source>
</reference>